<feature type="chain" id="PRO_5040529436" description="Dolichyl-diphosphooligosaccharide--protein glycosyltransferase subunit 1" evidence="11">
    <location>
        <begin position="19"/>
        <end position="571"/>
    </location>
</feature>
<sequence>MKAFSVLGLISLLGLVSSWKIANLDRSIDIASQVVKVSTLYTFENDGTSAEKQVKIAFSQEEADHLSFIAATIEGNKGKLKISKVAAKNANFVEYAIDLASPITTGHQIKIRVNSRFSHALTPLPAKIQQSESQFVVYQGSAYAPAAYQVATQKTTIKTAQGGKTLSATNIVPTKQETERVIYGPYANIAAFESKEIRVHYENNFPFVVATLVERTIEVSHWGNVAVEEYIELVHQGAELEGSFSRIDYQMDRRGRNQPALQHFTTILPSTARDIYYRDEIGNISTSAVRIRAQSVDVEIRPRFPLFGGWKTSYVIGYNVPTEEFLYNSGNQYALKMKLFDHVFDNIVVDKLVTKVVLPEHVKKVKISTPYAVNRKPDELRPTYLDTIGRLVIVVEKENVVTDHSQFFTVSYEFEFNDLIREPLLASFFFLALFGVVIIYGRFDFTIVEDPEREAEERHQELLEKLANFVEQKQSAYAVLSAGKQHLTNSRNQINNKLGEEVEQVKKLISAAAAEKASELAKYDKNVFDLVDNYLKAVEKSTSKTGGADEQQFVQKIADARARADAILSGI</sequence>
<evidence type="ECO:0000256" key="6">
    <source>
        <dbReference type="ARBA" id="ARBA00022692"/>
    </source>
</evidence>
<evidence type="ECO:0000256" key="9">
    <source>
        <dbReference type="ARBA" id="ARBA00022989"/>
    </source>
</evidence>
<evidence type="ECO:0000313" key="14">
    <source>
        <dbReference type="Proteomes" id="UP001152747"/>
    </source>
</evidence>
<evidence type="ECO:0000256" key="7">
    <source>
        <dbReference type="ARBA" id="ARBA00022729"/>
    </source>
</evidence>
<reference evidence="13" key="1">
    <citation type="submission" date="2022-11" db="EMBL/GenBank/DDBJ databases">
        <authorList>
            <person name="Kikuchi T."/>
        </authorList>
    </citation>
    <scope>NUCLEOTIDE SEQUENCE</scope>
    <source>
        <strain evidence="13">PS1010</strain>
    </source>
</reference>
<keyword evidence="9 11" id="KW-1133">Transmembrane helix</keyword>
<dbReference type="PANTHER" id="PTHR21049:SF0">
    <property type="entry name" value="DOLICHYL-DIPHOSPHOOLIGOSACCHARIDE--PROTEIN GLYCOSYLTRANSFERASE SUBUNIT 1"/>
    <property type="match status" value="1"/>
</dbReference>
<keyword evidence="8 11" id="KW-0256">Endoplasmic reticulum</keyword>
<dbReference type="Pfam" id="PF04597">
    <property type="entry name" value="Ribophorin_I"/>
    <property type="match status" value="1"/>
</dbReference>
<dbReference type="AlphaFoldDB" id="A0A9P1IKU8"/>
<evidence type="ECO:0000256" key="12">
    <source>
        <dbReference type="SAM" id="Coils"/>
    </source>
</evidence>
<evidence type="ECO:0000256" key="10">
    <source>
        <dbReference type="ARBA" id="ARBA00023136"/>
    </source>
</evidence>
<dbReference type="GO" id="GO:0008250">
    <property type="term" value="C:oligosaccharyltransferase complex"/>
    <property type="evidence" value="ECO:0007669"/>
    <property type="project" value="UniProtKB-UniRule"/>
</dbReference>
<evidence type="ECO:0000256" key="11">
    <source>
        <dbReference type="RuleBase" id="RU361143"/>
    </source>
</evidence>
<accession>A0A9P1IKU8</accession>
<dbReference type="EMBL" id="CANHGI010000004">
    <property type="protein sequence ID" value="CAI5446915.1"/>
    <property type="molecule type" value="Genomic_DNA"/>
</dbReference>
<dbReference type="OrthoDB" id="310030at2759"/>
<evidence type="ECO:0000256" key="1">
    <source>
        <dbReference type="ARBA" id="ARBA00002791"/>
    </source>
</evidence>
<comment type="subunit">
    <text evidence="11">Component of the oligosaccharyltransferase (OST) complex.</text>
</comment>
<keyword evidence="10 11" id="KW-0472">Membrane</keyword>
<dbReference type="PANTHER" id="PTHR21049">
    <property type="entry name" value="RIBOPHORIN I"/>
    <property type="match status" value="1"/>
</dbReference>
<gene>
    <name evidence="13" type="ORF">CAMP_LOCUS9552</name>
</gene>
<evidence type="ECO:0000256" key="3">
    <source>
        <dbReference type="ARBA" id="ARBA00004922"/>
    </source>
</evidence>
<comment type="similarity">
    <text evidence="4 11">Belongs to the OST1 family.</text>
</comment>
<comment type="caution">
    <text evidence="13">The sequence shown here is derived from an EMBL/GenBank/DDBJ whole genome shotgun (WGS) entry which is preliminary data.</text>
</comment>
<dbReference type="GO" id="GO:0018279">
    <property type="term" value="P:protein N-linked glycosylation via asparagine"/>
    <property type="evidence" value="ECO:0007669"/>
    <property type="project" value="TreeGrafter"/>
</dbReference>
<evidence type="ECO:0000256" key="2">
    <source>
        <dbReference type="ARBA" id="ARBA00004115"/>
    </source>
</evidence>
<feature type="signal peptide" evidence="11">
    <location>
        <begin position="1"/>
        <end position="18"/>
    </location>
</feature>
<evidence type="ECO:0000313" key="13">
    <source>
        <dbReference type="EMBL" id="CAI5446915.1"/>
    </source>
</evidence>
<organism evidence="13 14">
    <name type="scientific">Caenorhabditis angaria</name>
    <dbReference type="NCBI Taxonomy" id="860376"/>
    <lineage>
        <taxon>Eukaryota</taxon>
        <taxon>Metazoa</taxon>
        <taxon>Ecdysozoa</taxon>
        <taxon>Nematoda</taxon>
        <taxon>Chromadorea</taxon>
        <taxon>Rhabditida</taxon>
        <taxon>Rhabditina</taxon>
        <taxon>Rhabditomorpha</taxon>
        <taxon>Rhabditoidea</taxon>
        <taxon>Rhabditidae</taxon>
        <taxon>Peloderinae</taxon>
        <taxon>Caenorhabditis</taxon>
    </lineage>
</organism>
<name>A0A9P1IKU8_9PELO</name>
<feature type="coiled-coil region" evidence="12">
    <location>
        <begin position="452"/>
        <end position="515"/>
    </location>
</feature>
<protein>
    <recommendedName>
        <fullName evidence="5 11">Dolichyl-diphosphooligosaccharide--protein glycosyltransferase subunit 1</fullName>
    </recommendedName>
</protein>
<dbReference type="Proteomes" id="UP001152747">
    <property type="component" value="Unassembled WGS sequence"/>
</dbReference>
<keyword evidence="14" id="KW-1185">Reference proteome</keyword>
<comment type="pathway">
    <text evidence="3 11">Protein modification; protein glycosylation.</text>
</comment>
<evidence type="ECO:0000256" key="5">
    <source>
        <dbReference type="ARBA" id="ARBA00017611"/>
    </source>
</evidence>
<evidence type="ECO:0000256" key="4">
    <source>
        <dbReference type="ARBA" id="ARBA00008905"/>
    </source>
</evidence>
<comment type="function">
    <text evidence="1 11">Subunit of the oligosaccharyl transferase (OST) complex that catalyzes the initial transfer of a defined glycan (Glc(3)Man(9)GlcNAc(2) in eukaryotes) from the lipid carrier dolichol-pyrophosphate to an asparagine residue within an Asn-X-Ser/Thr consensus motif in nascent polypeptide chains, the first step in protein N-glycosylation. N-glycosylation occurs cotranslationally and the complex associates with the Sec61 complex at the channel-forming translocon complex that mediates protein translocation across the endoplasmic reticulum (ER). All subunits are required for a maximal enzyme activity.</text>
</comment>
<evidence type="ECO:0000256" key="8">
    <source>
        <dbReference type="ARBA" id="ARBA00022824"/>
    </source>
</evidence>
<dbReference type="InterPro" id="IPR007676">
    <property type="entry name" value="Ribophorin_I"/>
</dbReference>
<keyword evidence="6 11" id="KW-0812">Transmembrane</keyword>
<feature type="transmembrane region" description="Helical" evidence="11">
    <location>
        <begin position="424"/>
        <end position="443"/>
    </location>
</feature>
<comment type="subcellular location">
    <subcellularLocation>
        <location evidence="2 11">Endoplasmic reticulum membrane</location>
        <topology evidence="2 11">Single-pass type I membrane protein</topology>
    </subcellularLocation>
</comment>
<keyword evidence="12" id="KW-0175">Coiled coil</keyword>
<proteinExistence type="inferred from homology"/>
<keyword evidence="7 11" id="KW-0732">Signal</keyword>